<dbReference type="AlphaFoldDB" id="Q2RYJ4"/>
<dbReference type="InterPro" id="IPR048089">
    <property type="entry name" value="McdA"/>
</dbReference>
<dbReference type="RefSeq" id="WP_011405603.1">
    <property type="nucleotide sequence ID" value="NC_007678.1"/>
</dbReference>
<keyword evidence="3" id="KW-1185">Reference proteome</keyword>
<dbReference type="PANTHER" id="PTHR13696">
    <property type="entry name" value="P-LOOP CONTAINING NUCLEOSIDE TRIPHOSPHATE HYDROLASE"/>
    <property type="match status" value="1"/>
</dbReference>
<dbReference type="Gene3D" id="3.40.50.300">
    <property type="entry name" value="P-loop containing nucleotide triphosphate hydrolases"/>
    <property type="match status" value="1"/>
</dbReference>
<accession>Q2RYJ4</accession>
<dbReference type="SUPFAM" id="SSF52540">
    <property type="entry name" value="P-loop containing nucleoside triphosphate hydrolases"/>
    <property type="match status" value="1"/>
</dbReference>
<reference evidence="2 3" key="1">
    <citation type="journal article" date="2005" name="Proc. Natl. Acad. Sci. U.S.A.">
        <title>The genome of Salinibacter ruber: convergence and gene exchange among hyperhalophilic bacteria and archaea.</title>
        <authorList>
            <person name="Mongodin E.F."/>
            <person name="Nelson K.E."/>
            <person name="Daugherty S."/>
            <person name="Deboy R.T."/>
            <person name="Wister J."/>
            <person name="Khouri H."/>
            <person name="Weidman J."/>
            <person name="Walsh D.A."/>
            <person name="Papke R.T."/>
            <person name="Sanchez Perez G."/>
            <person name="Sharma A.K."/>
            <person name="Nesbo C.L."/>
            <person name="MacLeod D."/>
            <person name="Bapteste E."/>
            <person name="Doolittle W.F."/>
            <person name="Charlebois R.L."/>
            <person name="Legault B."/>
            <person name="Rodriguez-Valera F."/>
        </authorList>
    </citation>
    <scope>NUCLEOTIDE SEQUENCE [LARGE SCALE GENOMIC DNA]</scope>
    <source>
        <strain evidence="3">DSM 13855 / CECT 5946 / M31</strain>
        <plasmid evidence="3">pSR35</plasmid>
    </source>
</reference>
<dbReference type="Pfam" id="PF01656">
    <property type="entry name" value="CbiA"/>
    <property type="match status" value="1"/>
</dbReference>
<sequence>MHVASTLHSKGGVGKSCLAINVARDLQLRELDVCILDTDKQSTASNWQASGDTEELPAVYSIEQPSALEKNIKDLEGAFDVAVIDGGAHLQKMHAAIVKASDLVMIPTQPAPADIWPLKTIVELVEARREVTGSPEAAFVVSRRKARTRLSKVVEETLAPFELPVWEGTGDRVAYAEAIGNGTSAIESGDKKAAAEIRQITDNVIETLRHE</sequence>
<keyword evidence="2" id="KW-0614">Plasmid</keyword>
<evidence type="ECO:0000313" key="3">
    <source>
        <dbReference type="Proteomes" id="UP000008674"/>
    </source>
</evidence>
<dbReference type="EnsemblBacteria" id="ABC46395">
    <property type="protein sequence ID" value="ABC46395"/>
    <property type="gene ID" value="SRU_p0029"/>
</dbReference>
<dbReference type="PANTHER" id="PTHR13696:SF96">
    <property type="entry name" value="COBQ_COBB_MIND_PARA NUCLEOTIDE BINDING DOMAIN-CONTAINING PROTEIN"/>
    <property type="match status" value="1"/>
</dbReference>
<dbReference type="InterPro" id="IPR002586">
    <property type="entry name" value="CobQ/CobB/MinD/ParA_Nub-bd_dom"/>
</dbReference>
<name>Q2RYJ4_SALRD</name>
<dbReference type="NCBIfam" id="NF041546">
    <property type="entry name" value="ParA_partition"/>
    <property type="match status" value="1"/>
</dbReference>
<evidence type="ECO:0000313" key="2">
    <source>
        <dbReference type="EMBL" id="ABC46395.1"/>
    </source>
</evidence>
<geneLocation type="plasmid" evidence="2 3">
    <name>pSR35</name>
</geneLocation>
<proteinExistence type="predicted"/>
<protein>
    <submittedName>
        <fullName evidence="2">Plasmid partition protein</fullName>
    </submittedName>
</protein>
<dbReference type="HOGENOM" id="CLU_037612_5_3_10"/>
<dbReference type="KEGG" id="sru:SRU_p0029"/>
<dbReference type="eggNOG" id="COG1192">
    <property type="taxonomic scope" value="Bacteria"/>
</dbReference>
<dbReference type="PIRSF" id="PIRSF009320">
    <property type="entry name" value="Nuc_binding_HP_1000"/>
    <property type="match status" value="1"/>
</dbReference>
<organism evidence="2 3">
    <name type="scientific">Salinibacter ruber (strain DSM 13855 / M31)</name>
    <dbReference type="NCBI Taxonomy" id="309807"/>
    <lineage>
        <taxon>Bacteria</taxon>
        <taxon>Pseudomonadati</taxon>
        <taxon>Rhodothermota</taxon>
        <taxon>Rhodothermia</taxon>
        <taxon>Rhodothermales</taxon>
        <taxon>Salinibacteraceae</taxon>
        <taxon>Salinibacter</taxon>
    </lineage>
</organism>
<dbReference type="CDD" id="cd02042">
    <property type="entry name" value="ParAB_family"/>
    <property type="match status" value="1"/>
</dbReference>
<evidence type="ECO:0000259" key="1">
    <source>
        <dbReference type="Pfam" id="PF01656"/>
    </source>
</evidence>
<dbReference type="InterPro" id="IPR027417">
    <property type="entry name" value="P-loop_NTPase"/>
</dbReference>
<dbReference type="Proteomes" id="UP000008674">
    <property type="component" value="Plasmid pSR35"/>
</dbReference>
<dbReference type="InterPro" id="IPR050678">
    <property type="entry name" value="DNA_Partitioning_ATPase"/>
</dbReference>
<dbReference type="OrthoDB" id="978593at2"/>
<feature type="domain" description="CobQ/CobB/MinD/ParA nucleotide binding" evidence="1">
    <location>
        <begin position="9"/>
        <end position="182"/>
    </location>
</feature>
<gene>
    <name evidence="2" type="primary">parA</name>
    <name evidence="2" type="ordered locus">SRU_p0029</name>
</gene>
<dbReference type="EMBL" id="CP000160">
    <property type="protein sequence ID" value="ABC46395.1"/>
    <property type="molecule type" value="Genomic_DNA"/>
</dbReference>